<organism evidence="2 3">
    <name type="scientific">Scleroderma citrinum Foug A</name>
    <dbReference type="NCBI Taxonomy" id="1036808"/>
    <lineage>
        <taxon>Eukaryota</taxon>
        <taxon>Fungi</taxon>
        <taxon>Dikarya</taxon>
        <taxon>Basidiomycota</taxon>
        <taxon>Agaricomycotina</taxon>
        <taxon>Agaricomycetes</taxon>
        <taxon>Agaricomycetidae</taxon>
        <taxon>Boletales</taxon>
        <taxon>Sclerodermatineae</taxon>
        <taxon>Sclerodermataceae</taxon>
        <taxon>Scleroderma</taxon>
    </lineage>
</organism>
<reference evidence="2" key="3">
    <citation type="submission" date="2015-02" db="EMBL/GenBank/DDBJ databases">
        <title>Evolutionary Origins and Diversification of the Mycorrhizal Mutualists.</title>
        <authorList>
            <consortium name="DOE Joint Genome Institute"/>
            <consortium name="Mycorrhizal Genomics Consortium"/>
            <person name="Kohler A."/>
            <person name="Kuo A."/>
            <person name="Nagy L.G."/>
            <person name="Floudas D."/>
            <person name="Copeland A."/>
            <person name="Barry K.W."/>
            <person name="Cichocki N."/>
            <person name="Veneault-Fourrey C."/>
            <person name="LaButti K."/>
            <person name="Lindquist E.A."/>
            <person name="Lipzen A."/>
            <person name="Lundell T."/>
            <person name="Morin E."/>
            <person name="Murat C."/>
            <person name="Riley R."/>
            <person name="Ohm R."/>
            <person name="Sun H."/>
            <person name="Tunlid A."/>
            <person name="Henrissat B."/>
            <person name="Grigoriev I.V."/>
            <person name="Hibbett D.S."/>
            <person name="Martin F."/>
        </authorList>
    </citation>
    <scope>NUCLEOTIDE SEQUENCE</scope>
    <source>
        <strain evidence="2 3">Foug A</strain>
    </source>
</reference>
<reference evidence="3" key="2">
    <citation type="submission" date="2015-01" db="EMBL/GenBank/DDBJ databases">
        <title>Evolutionary Origins and Diversification of the Mycorrhizal Mutualists.</title>
        <authorList>
            <consortium name="DOE Joint Genome Institute"/>
            <consortium name="Mycorrhizal Genomics Consortium"/>
            <person name="Kohler A."/>
            <person name="Kuo A."/>
            <person name="Nagy L.G."/>
            <person name="Floudas D."/>
            <person name="Copeland A."/>
            <person name="Barry K.W."/>
            <person name="Cichocki N."/>
            <person name="Veneault-Fourrey C."/>
            <person name="LaButti K."/>
            <person name="Lindquist E.A."/>
            <person name="Lipzen A."/>
            <person name="Lundell T."/>
            <person name="Morin E."/>
            <person name="Murat C."/>
            <person name="Riley R."/>
            <person name="Ohm R."/>
            <person name="Sun H."/>
            <person name="Tunlid A."/>
            <person name="Henrissat B."/>
            <person name="Grigoriev I.V."/>
            <person name="Hibbett D.S."/>
            <person name="Martin F."/>
        </authorList>
    </citation>
    <scope>NUCLEOTIDE SEQUENCE [LARGE SCALE GENOMIC DNA]</scope>
    <source>
        <strain evidence="1 3">Foug A</strain>
    </source>
</reference>
<evidence type="ECO:0000313" key="2">
    <source>
        <dbReference type="EMBL" id="KIM63097.1"/>
    </source>
</evidence>
<reference evidence="2 3" key="1">
    <citation type="submission" date="2014-04" db="EMBL/GenBank/DDBJ databases">
        <authorList>
            <consortium name="DOE Joint Genome Institute"/>
            <person name="Kuo A."/>
            <person name="Kohler A."/>
            <person name="Nagy L.G."/>
            <person name="Floudas D."/>
            <person name="Copeland A."/>
            <person name="Barry K.W."/>
            <person name="Cichocki N."/>
            <person name="Veneault-Fourrey C."/>
            <person name="LaButti K."/>
            <person name="Lindquist E.A."/>
            <person name="Lipzen A."/>
            <person name="Lundell T."/>
            <person name="Morin E."/>
            <person name="Murat C."/>
            <person name="Sun H."/>
            <person name="Tunlid A."/>
            <person name="Henrissat B."/>
            <person name="Grigoriev I.V."/>
            <person name="Hibbett D.S."/>
            <person name="Martin F."/>
            <person name="Nordberg H.P."/>
            <person name="Cantor M.N."/>
            <person name="Hua S.X."/>
        </authorList>
    </citation>
    <scope>NUCLEOTIDE SEQUENCE [LARGE SCALE GENOMIC DNA]</scope>
    <source>
        <strain evidence="2 3">Foug A</strain>
    </source>
</reference>
<accession>A0A0C3ADW7</accession>
<keyword evidence="3" id="KW-1185">Reference proteome</keyword>
<dbReference type="HOGENOM" id="CLU_155374_0_0_1"/>
<name>A0A0C3ADW7_9AGAM</name>
<dbReference type="EMBL" id="KN822037">
    <property type="protein sequence ID" value="KIM63097.1"/>
    <property type="molecule type" value="Genomic_DNA"/>
</dbReference>
<proteinExistence type="predicted"/>
<dbReference type="OrthoDB" id="3244185at2759"/>
<sequence length="110" mass="12651">MKIGLQVRQIKVIFNVGPLLSKTRHPLAYVHWFRPLQSIDHMTQMFCLMLSSQQHGPNVEVIPVNCICRPVHLIPHWHSGNMSGDEVDKFLLNKYIDLDLFDTLEGTVAM</sequence>
<dbReference type="EMBL" id="KN822234">
    <property type="protein sequence ID" value="KIM51913.1"/>
    <property type="molecule type" value="Genomic_DNA"/>
</dbReference>
<evidence type="ECO:0000313" key="1">
    <source>
        <dbReference type="EMBL" id="KIM51913.1"/>
    </source>
</evidence>
<dbReference type="Proteomes" id="UP000053989">
    <property type="component" value="Unassembled WGS sequence"/>
</dbReference>
<dbReference type="AlphaFoldDB" id="A0A0C3ADW7"/>
<protein>
    <submittedName>
        <fullName evidence="2">Uncharacterized protein</fullName>
    </submittedName>
</protein>
<dbReference type="STRING" id="1036808.A0A0C3ADW7"/>
<evidence type="ECO:0000313" key="3">
    <source>
        <dbReference type="Proteomes" id="UP000053989"/>
    </source>
</evidence>
<gene>
    <name evidence="2" type="ORF">SCLCIDRAFT_118261</name>
    <name evidence="1" type="ORF">SCLCIDRAFT_142277</name>
</gene>